<gene>
    <name evidence="1" type="ORF">BN000_00068</name>
</gene>
<dbReference type="Gene3D" id="1.10.287.1060">
    <property type="entry name" value="ESAT-6-like"/>
    <property type="match status" value="1"/>
</dbReference>
<dbReference type="InterPro" id="IPR036689">
    <property type="entry name" value="ESAT-6-like_sf"/>
</dbReference>
<dbReference type="AlphaFoldDB" id="A0A0U1CU09"/>
<evidence type="ECO:0000313" key="2">
    <source>
        <dbReference type="Proteomes" id="UP000199601"/>
    </source>
</evidence>
<dbReference type="Proteomes" id="UP000199601">
    <property type="component" value="Unassembled WGS sequence"/>
</dbReference>
<accession>A0A0U1CU09</accession>
<dbReference type="RefSeq" id="WP_023900966.1">
    <property type="nucleotide sequence ID" value="NZ_CTEC01000001.1"/>
</dbReference>
<dbReference type="EMBL" id="CTEC01000001">
    <property type="protein sequence ID" value="CQD02015.1"/>
    <property type="molecule type" value="Genomic_DNA"/>
</dbReference>
<organism evidence="1 2">
    <name type="scientific">Mycobacterium europaeum</name>
    <dbReference type="NCBI Taxonomy" id="761804"/>
    <lineage>
        <taxon>Bacteria</taxon>
        <taxon>Bacillati</taxon>
        <taxon>Actinomycetota</taxon>
        <taxon>Actinomycetes</taxon>
        <taxon>Mycobacteriales</taxon>
        <taxon>Mycobacteriaceae</taxon>
        <taxon>Mycobacterium</taxon>
        <taxon>Mycobacterium simiae complex</taxon>
    </lineage>
</organism>
<evidence type="ECO:0000313" key="1">
    <source>
        <dbReference type="EMBL" id="CQD02015.1"/>
    </source>
</evidence>
<reference evidence="2" key="1">
    <citation type="submission" date="2015-03" db="EMBL/GenBank/DDBJ databases">
        <authorList>
            <person name="Urmite Genomes"/>
        </authorList>
    </citation>
    <scope>NUCLEOTIDE SEQUENCE [LARGE SCALE GENOMIC DNA]</scope>
    <source>
        <strain evidence="2">CSUR P1344</strain>
    </source>
</reference>
<name>A0A0U1CU09_9MYCO</name>
<sequence>MATSDDVHYNYPLMESVATQLQHCGTTAQSLLDAGRANKQTLLGSFHGDTANTFQDCFTKFEHVCQDTIEVVQRGVNAYHSGTQGMQTNEKQMMGYFPG</sequence>
<proteinExistence type="predicted"/>
<protein>
    <submittedName>
        <fullName evidence="1">Proteins of 100 residues with WXG</fullName>
    </submittedName>
</protein>
<dbReference type="SUPFAM" id="SSF140453">
    <property type="entry name" value="EsxAB dimer-like"/>
    <property type="match status" value="1"/>
</dbReference>
<keyword evidence="2" id="KW-1185">Reference proteome</keyword>